<dbReference type="Proteomes" id="UP001221217">
    <property type="component" value="Unassembled WGS sequence"/>
</dbReference>
<dbReference type="InterPro" id="IPR038404">
    <property type="entry name" value="TRAP_DctP_sf"/>
</dbReference>
<keyword evidence="1" id="KW-0732">Signal</keyword>
<dbReference type="CDD" id="cd13665">
    <property type="entry name" value="PBP2_TRAP_Dctp3_4"/>
    <property type="match status" value="1"/>
</dbReference>
<dbReference type="PROSITE" id="PS51257">
    <property type="entry name" value="PROKAR_LIPOPROTEIN"/>
    <property type="match status" value="1"/>
</dbReference>
<name>A0AAJ1MKC1_9SPIO</name>
<protein>
    <submittedName>
        <fullName evidence="2">TRAP transporter substrate-binding protein</fullName>
    </submittedName>
</protein>
<proteinExistence type="predicted"/>
<gene>
    <name evidence="2" type="ORF">PQJ61_07865</name>
</gene>
<sequence>MKKFLLLLAASLIVFSGCSKDDRSSDSSAAAAEKKKTYEFNYAVFFPATHLQAQTADAWAKEIEERSEGRIKITIFAGGTLSKAAQTYEAVESGVADIGMSVFAYTRGRFPLLEALDLPVGYPDGVTATKIANDMVKKYQPEELSGVHTLYLHAHGPGILASRVKINSAADIKGKQVRATGLSAKIVDALGGTAISMGQGDAYEALSKGVVDATFCPIETLKGWKQGEVIDYVIDTKSIGYTTSMFVVMNNDKWNSLPADLQKIMTDVSDEWIAKQGAAWDKADSEGEAFVKDLGKSFVSLSDVENAALVDAMAPIYDAYVNAAEEKGLPGTEFLADIQAMLK</sequence>
<dbReference type="NCBIfam" id="NF037995">
    <property type="entry name" value="TRAP_S1"/>
    <property type="match status" value="1"/>
</dbReference>
<dbReference type="EMBL" id="JAQQAL010000016">
    <property type="protein sequence ID" value="MDC7226666.1"/>
    <property type="molecule type" value="Genomic_DNA"/>
</dbReference>
<evidence type="ECO:0000256" key="1">
    <source>
        <dbReference type="ARBA" id="ARBA00022729"/>
    </source>
</evidence>
<organism evidence="2 3">
    <name type="scientific">Candidatus Thalassospirochaeta sargassi</name>
    <dbReference type="NCBI Taxonomy" id="3119039"/>
    <lineage>
        <taxon>Bacteria</taxon>
        <taxon>Pseudomonadati</taxon>
        <taxon>Spirochaetota</taxon>
        <taxon>Spirochaetia</taxon>
        <taxon>Spirochaetales</taxon>
        <taxon>Spirochaetaceae</taxon>
        <taxon>Candidatus Thalassospirochaeta</taxon>
    </lineage>
</organism>
<reference evidence="2 3" key="1">
    <citation type="submission" date="2022-12" db="EMBL/GenBank/DDBJ databases">
        <title>Metagenome assembled genome from gulf of manar.</title>
        <authorList>
            <person name="Kohli P."/>
            <person name="Pk S."/>
            <person name="Venkata Ramana C."/>
            <person name="Sasikala C."/>
        </authorList>
    </citation>
    <scope>NUCLEOTIDE SEQUENCE [LARGE SCALE GENOMIC DNA]</scope>
    <source>
        <strain evidence="2">JB008</strain>
    </source>
</reference>
<accession>A0AAJ1MKC1</accession>
<dbReference type="Pfam" id="PF03480">
    <property type="entry name" value="DctP"/>
    <property type="match status" value="1"/>
</dbReference>
<evidence type="ECO:0000313" key="3">
    <source>
        <dbReference type="Proteomes" id="UP001221217"/>
    </source>
</evidence>
<comment type="caution">
    <text evidence="2">The sequence shown here is derived from an EMBL/GenBank/DDBJ whole genome shotgun (WGS) entry which is preliminary data.</text>
</comment>
<dbReference type="AlphaFoldDB" id="A0AAJ1MKC1"/>
<dbReference type="InterPro" id="IPR018389">
    <property type="entry name" value="DctP_fam"/>
</dbReference>
<dbReference type="Gene3D" id="3.40.190.170">
    <property type="entry name" value="Bacterial extracellular solute-binding protein, family 7"/>
    <property type="match status" value="1"/>
</dbReference>
<dbReference type="SUPFAM" id="SSF53850">
    <property type="entry name" value="Periplasmic binding protein-like II"/>
    <property type="match status" value="1"/>
</dbReference>
<dbReference type="GO" id="GO:0055085">
    <property type="term" value="P:transmembrane transport"/>
    <property type="evidence" value="ECO:0007669"/>
    <property type="project" value="InterPro"/>
</dbReference>
<evidence type="ECO:0000313" key="2">
    <source>
        <dbReference type="EMBL" id="MDC7226666.1"/>
    </source>
</evidence>
<dbReference type="PANTHER" id="PTHR33376:SF15">
    <property type="entry name" value="BLL6794 PROTEIN"/>
    <property type="match status" value="1"/>
</dbReference>
<dbReference type="PANTHER" id="PTHR33376">
    <property type="match status" value="1"/>
</dbReference>